<organism evidence="1 2">
    <name type="scientific">Sordaria macrospora</name>
    <dbReference type="NCBI Taxonomy" id="5147"/>
    <lineage>
        <taxon>Eukaryota</taxon>
        <taxon>Fungi</taxon>
        <taxon>Dikarya</taxon>
        <taxon>Ascomycota</taxon>
        <taxon>Pezizomycotina</taxon>
        <taxon>Sordariomycetes</taxon>
        <taxon>Sordariomycetidae</taxon>
        <taxon>Sordariales</taxon>
        <taxon>Sordariaceae</taxon>
        <taxon>Sordaria</taxon>
    </lineage>
</organism>
<evidence type="ECO:0000313" key="2">
    <source>
        <dbReference type="Proteomes" id="UP000433876"/>
    </source>
</evidence>
<protein>
    <submittedName>
        <fullName evidence="1">Uncharacterized protein</fullName>
    </submittedName>
</protein>
<name>A0A8S8ZYM5_SORMA</name>
<reference evidence="1 2" key="1">
    <citation type="submission" date="2017-07" db="EMBL/GenBank/DDBJ databases">
        <title>Genome sequence of the Sordaria macrospora wild type strain R19027.</title>
        <authorList>
            <person name="Nowrousian M."/>
            <person name="Teichert I."/>
            <person name="Kueck U."/>
        </authorList>
    </citation>
    <scope>NUCLEOTIDE SEQUENCE [LARGE SCALE GENOMIC DNA]</scope>
    <source>
        <strain evidence="1 2">R19027</strain>
        <tissue evidence="1">Mycelium</tissue>
    </source>
</reference>
<accession>A0A8S8ZYM5</accession>
<evidence type="ECO:0000313" key="1">
    <source>
        <dbReference type="EMBL" id="KAA8635927.1"/>
    </source>
</evidence>
<dbReference type="EMBL" id="NMPR01000008">
    <property type="protein sequence ID" value="KAA8635927.1"/>
    <property type="molecule type" value="Genomic_DNA"/>
</dbReference>
<gene>
    <name evidence="1" type="ORF">SMACR_01667</name>
</gene>
<dbReference type="Proteomes" id="UP000433876">
    <property type="component" value="Unassembled WGS sequence"/>
</dbReference>
<comment type="caution">
    <text evidence="1">The sequence shown here is derived from an EMBL/GenBank/DDBJ whole genome shotgun (WGS) entry which is preliminary data.</text>
</comment>
<dbReference type="AlphaFoldDB" id="A0A8S8ZYM5"/>
<dbReference type="VEuPathDB" id="FungiDB:SMAC_01667"/>
<sequence length="152" mass="17745">MLELRIDDIANFVPVAESVTRIKFAGTFFKSFRIHWIFRSFPNLKEAHLCCLRGAFTLGSWFFAAHLVANLRSREDIRLLNMKTGRWYTAREIDEIYDRRIREARERRAGTDGANNGVQEGDDDSGAFHLDPRVIEKLWEISPRYREESAHA</sequence>
<proteinExistence type="predicted"/>